<name>A0A9X3CB63_9VIBR</name>
<dbReference type="AlphaFoldDB" id="A0A9X3CB63"/>
<comment type="subcellular location">
    <subcellularLocation>
        <location evidence="1 9">Cell inner membrane</location>
        <topology evidence="1 9">Multi-pass membrane protein</topology>
    </subcellularLocation>
</comment>
<protein>
    <recommendedName>
        <fullName evidence="9">TRAP transporter small permease protein</fullName>
    </recommendedName>
</protein>
<dbReference type="InterPro" id="IPR007387">
    <property type="entry name" value="TRAP_DctQ"/>
</dbReference>
<sequence length="211" mass="24213">MLEKLLVQYCKSVRFVVWAIGRSVSFLMPVMAFIVAYEVFARYFLDAPTIWAYDTSLFLFGYISALGGAYAQQKKSHINVDILYLHVSITVRRIFSIVTILLAVAFLVVMTKVSFEKFLETVEYGYKLQSEWAPNVHHFWFMICVAGVLFIAEYTAQLICHVFWLLTKRDLMPGIYEEQVHTAQQQPDNAETKKANQKEVIEVPVGGQHGN</sequence>
<comment type="caution">
    <text evidence="12">The sequence shown here is derived from an EMBL/GenBank/DDBJ whole genome shotgun (WGS) entry which is preliminary data.</text>
</comment>
<dbReference type="GO" id="GO:0022857">
    <property type="term" value="F:transmembrane transporter activity"/>
    <property type="evidence" value="ECO:0007669"/>
    <property type="project" value="UniProtKB-UniRule"/>
</dbReference>
<keyword evidence="7 9" id="KW-0472">Membrane</keyword>
<dbReference type="InterPro" id="IPR055348">
    <property type="entry name" value="DctQ"/>
</dbReference>
<organism evidence="12 13">
    <name type="scientific">Vibrio paucivorans</name>
    <dbReference type="NCBI Taxonomy" id="2829489"/>
    <lineage>
        <taxon>Bacteria</taxon>
        <taxon>Pseudomonadati</taxon>
        <taxon>Pseudomonadota</taxon>
        <taxon>Gammaproteobacteria</taxon>
        <taxon>Vibrionales</taxon>
        <taxon>Vibrionaceae</taxon>
        <taxon>Vibrio</taxon>
    </lineage>
</organism>
<evidence type="ECO:0000256" key="10">
    <source>
        <dbReference type="SAM" id="MobiDB-lite"/>
    </source>
</evidence>
<comment type="similarity">
    <text evidence="8 9">Belongs to the TRAP transporter small permease family.</text>
</comment>
<keyword evidence="2 9" id="KW-0813">Transport</keyword>
<evidence type="ECO:0000256" key="2">
    <source>
        <dbReference type="ARBA" id="ARBA00022448"/>
    </source>
</evidence>
<evidence type="ECO:0000256" key="6">
    <source>
        <dbReference type="ARBA" id="ARBA00022989"/>
    </source>
</evidence>
<feature type="domain" description="Tripartite ATP-independent periplasmic transporters DctQ component" evidence="11">
    <location>
        <begin position="31"/>
        <end position="161"/>
    </location>
</feature>
<dbReference type="Proteomes" id="UP001155586">
    <property type="component" value="Unassembled WGS sequence"/>
</dbReference>
<evidence type="ECO:0000313" key="12">
    <source>
        <dbReference type="EMBL" id="MCW8332430.1"/>
    </source>
</evidence>
<accession>A0A9X3CB63</accession>
<comment type="subunit">
    <text evidence="9">The complex comprises the extracytoplasmic solute receptor protein and the two transmembrane proteins.</text>
</comment>
<feature type="transmembrane region" description="Helical" evidence="9">
    <location>
        <begin position="83"/>
        <end position="109"/>
    </location>
</feature>
<evidence type="ECO:0000256" key="5">
    <source>
        <dbReference type="ARBA" id="ARBA00022692"/>
    </source>
</evidence>
<feature type="transmembrane region" description="Helical" evidence="9">
    <location>
        <begin position="49"/>
        <end position="71"/>
    </location>
</feature>
<evidence type="ECO:0000256" key="1">
    <source>
        <dbReference type="ARBA" id="ARBA00004429"/>
    </source>
</evidence>
<evidence type="ECO:0000313" key="13">
    <source>
        <dbReference type="Proteomes" id="UP001155586"/>
    </source>
</evidence>
<feature type="region of interest" description="Disordered" evidence="10">
    <location>
        <begin position="182"/>
        <end position="211"/>
    </location>
</feature>
<comment type="function">
    <text evidence="9">Part of the tripartite ATP-independent periplasmic (TRAP) transport system.</text>
</comment>
<evidence type="ECO:0000256" key="7">
    <source>
        <dbReference type="ARBA" id="ARBA00023136"/>
    </source>
</evidence>
<keyword evidence="5 9" id="KW-0812">Transmembrane</keyword>
<evidence type="ECO:0000256" key="9">
    <source>
        <dbReference type="RuleBase" id="RU369079"/>
    </source>
</evidence>
<keyword evidence="4 9" id="KW-0997">Cell inner membrane</keyword>
<keyword evidence="13" id="KW-1185">Reference proteome</keyword>
<feature type="transmembrane region" description="Helical" evidence="9">
    <location>
        <begin position="139"/>
        <end position="166"/>
    </location>
</feature>
<reference evidence="12" key="1">
    <citation type="submission" date="2022-02" db="EMBL/GenBank/DDBJ databases">
        <title>Vibrio sp. nov., a new bacterium isolated from Bohai sea, China.</title>
        <authorList>
            <person name="Yuan Y."/>
        </authorList>
    </citation>
    <scope>NUCLEOTIDE SEQUENCE</scope>
    <source>
        <strain evidence="12">DBSS07</strain>
    </source>
</reference>
<evidence type="ECO:0000256" key="3">
    <source>
        <dbReference type="ARBA" id="ARBA00022475"/>
    </source>
</evidence>
<keyword evidence="3" id="KW-1003">Cell membrane</keyword>
<dbReference type="PANTHER" id="PTHR35011">
    <property type="entry name" value="2,3-DIKETO-L-GULONATE TRAP TRANSPORTER SMALL PERMEASE PROTEIN YIAM"/>
    <property type="match status" value="1"/>
</dbReference>
<dbReference type="EMBL" id="JAKRRX010000003">
    <property type="protein sequence ID" value="MCW8332430.1"/>
    <property type="molecule type" value="Genomic_DNA"/>
</dbReference>
<feature type="transmembrane region" description="Helical" evidence="9">
    <location>
        <begin position="12"/>
        <end position="37"/>
    </location>
</feature>
<evidence type="ECO:0000256" key="8">
    <source>
        <dbReference type="ARBA" id="ARBA00038436"/>
    </source>
</evidence>
<gene>
    <name evidence="12" type="ORF">MD483_01095</name>
</gene>
<evidence type="ECO:0000256" key="4">
    <source>
        <dbReference type="ARBA" id="ARBA00022519"/>
    </source>
</evidence>
<evidence type="ECO:0000259" key="11">
    <source>
        <dbReference type="Pfam" id="PF04290"/>
    </source>
</evidence>
<proteinExistence type="inferred from homology"/>
<keyword evidence="6 9" id="KW-1133">Transmembrane helix</keyword>
<dbReference type="GO" id="GO:0005886">
    <property type="term" value="C:plasma membrane"/>
    <property type="evidence" value="ECO:0007669"/>
    <property type="project" value="UniProtKB-SubCell"/>
</dbReference>
<dbReference type="Pfam" id="PF04290">
    <property type="entry name" value="DctQ"/>
    <property type="match status" value="1"/>
</dbReference>
<feature type="compositionally biased region" description="Basic and acidic residues" evidence="10">
    <location>
        <begin position="190"/>
        <end position="201"/>
    </location>
</feature>
<dbReference type="RefSeq" id="WP_265686201.1">
    <property type="nucleotide sequence ID" value="NZ_JAKRRX010000003.1"/>
</dbReference>